<accession>A0ABT4QI69</accession>
<name>A0ABT4QI69_9BACL</name>
<organism evidence="1 2">
    <name type="scientific">Paenibacillus gyeongsangnamensis</name>
    <dbReference type="NCBI Taxonomy" id="3388067"/>
    <lineage>
        <taxon>Bacteria</taxon>
        <taxon>Bacillati</taxon>
        <taxon>Bacillota</taxon>
        <taxon>Bacilli</taxon>
        <taxon>Bacillales</taxon>
        <taxon>Paenibacillaceae</taxon>
        <taxon>Paenibacillus</taxon>
    </lineage>
</organism>
<dbReference type="SUPFAM" id="SSF56784">
    <property type="entry name" value="HAD-like"/>
    <property type="match status" value="1"/>
</dbReference>
<reference evidence="1 2" key="1">
    <citation type="submission" date="2022-12" db="EMBL/GenBank/DDBJ databases">
        <title>Draft genome sequence of Paenibacillus sp. dW9.</title>
        <authorList>
            <person name="Choi E.-W."/>
            <person name="Kim D.-U."/>
        </authorList>
    </citation>
    <scope>NUCLEOTIDE SEQUENCE [LARGE SCALE GENOMIC DNA]</scope>
    <source>
        <strain evidence="2">dW9</strain>
    </source>
</reference>
<dbReference type="SFLD" id="SFLDS00003">
    <property type="entry name" value="Haloacid_Dehalogenase"/>
    <property type="match status" value="1"/>
</dbReference>
<dbReference type="PANTHER" id="PTHR43434:SF1">
    <property type="entry name" value="PHOSPHOGLYCOLATE PHOSPHATASE"/>
    <property type="match status" value="1"/>
</dbReference>
<dbReference type="InterPro" id="IPR023214">
    <property type="entry name" value="HAD_sf"/>
</dbReference>
<evidence type="ECO:0000313" key="1">
    <source>
        <dbReference type="EMBL" id="MCZ8516586.1"/>
    </source>
</evidence>
<dbReference type="PANTHER" id="PTHR43434">
    <property type="entry name" value="PHOSPHOGLYCOLATE PHOSPHATASE"/>
    <property type="match status" value="1"/>
</dbReference>
<dbReference type="Pfam" id="PF00702">
    <property type="entry name" value="Hydrolase"/>
    <property type="match status" value="1"/>
</dbReference>
<proteinExistence type="predicted"/>
<dbReference type="InterPro" id="IPR050155">
    <property type="entry name" value="HAD-like_hydrolase_sf"/>
</dbReference>
<dbReference type="Proteomes" id="UP001527882">
    <property type="component" value="Unassembled WGS sequence"/>
</dbReference>
<dbReference type="PRINTS" id="PR00413">
    <property type="entry name" value="HADHALOGNASE"/>
</dbReference>
<dbReference type="NCBIfam" id="TIGR01509">
    <property type="entry name" value="HAD-SF-IA-v3"/>
    <property type="match status" value="1"/>
</dbReference>
<dbReference type="InterPro" id="IPR006439">
    <property type="entry name" value="HAD-SF_hydro_IA"/>
</dbReference>
<protein>
    <submittedName>
        <fullName evidence="1">HAD family hydrolase</fullName>
    </submittedName>
</protein>
<dbReference type="InterPro" id="IPR036412">
    <property type="entry name" value="HAD-like_sf"/>
</dbReference>
<gene>
    <name evidence="1" type="ORF">O9H85_30200</name>
</gene>
<evidence type="ECO:0000313" key="2">
    <source>
        <dbReference type="Proteomes" id="UP001527882"/>
    </source>
</evidence>
<dbReference type="CDD" id="cd01427">
    <property type="entry name" value="HAD_like"/>
    <property type="match status" value="1"/>
</dbReference>
<comment type="caution">
    <text evidence="1">The sequence shown here is derived from an EMBL/GenBank/DDBJ whole genome shotgun (WGS) entry which is preliminary data.</text>
</comment>
<dbReference type="GO" id="GO:0016787">
    <property type="term" value="F:hydrolase activity"/>
    <property type="evidence" value="ECO:0007669"/>
    <property type="project" value="UniProtKB-KW"/>
</dbReference>
<dbReference type="RefSeq" id="WP_269885121.1">
    <property type="nucleotide sequence ID" value="NZ_JAQAGZ010000025.1"/>
</dbReference>
<dbReference type="Gene3D" id="3.40.50.1000">
    <property type="entry name" value="HAD superfamily/HAD-like"/>
    <property type="match status" value="1"/>
</dbReference>
<dbReference type="SFLD" id="SFLDG01129">
    <property type="entry name" value="C1.5:_HAD__Beta-PGM__Phosphata"/>
    <property type="match status" value="1"/>
</dbReference>
<keyword evidence="2" id="KW-1185">Reference proteome</keyword>
<sequence length="270" mass="29879">MGVITIYNLWVHGKCFAVRGLLFDKDGTLLEFVGLWGGWSEALIRHFTECFPADTRQLIADQFPALLGAHVDSKGRIVDYDRNGPLAMASTTDLLSVLAWHGYRLGLPWSEAMTIVRRCKLAADEEMQKTRPVRALPGLKEFLERCHALQIPLGVVTADDTVEAEKHLDWMGIRQYFQVVIGNDLVGTGKPDPEMVEKACRQLRCSPNEVGVIGDTNGDMKMGRAAGAALTIGFCNRKPTDSKDSYLLDADALITDYAQVGIERSTMYEG</sequence>
<dbReference type="NCBIfam" id="TIGR01549">
    <property type="entry name" value="HAD-SF-IA-v1"/>
    <property type="match status" value="1"/>
</dbReference>
<keyword evidence="1" id="KW-0378">Hydrolase</keyword>
<dbReference type="EMBL" id="JAQAGZ010000025">
    <property type="protein sequence ID" value="MCZ8516586.1"/>
    <property type="molecule type" value="Genomic_DNA"/>
</dbReference>